<organism evidence="1 2">
    <name type="scientific">Pedobacter kyungheensis</name>
    <dbReference type="NCBI Taxonomy" id="1069985"/>
    <lineage>
        <taxon>Bacteria</taxon>
        <taxon>Pseudomonadati</taxon>
        <taxon>Bacteroidota</taxon>
        <taxon>Sphingobacteriia</taxon>
        <taxon>Sphingobacteriales</taxon>
        <taxon>Sphingobacteriaceae</taxon>
        <taxon>Pedobacter</taxon>
    </lineage>
</organism>
<keyword evidence="2" id="KW-1185">Reference proteome</keyword>
<name>A0A0C1G395_9SPHI</name>
<proteinExistence type="predicted"/>
<evidence type="ECO:0008006" key="3">
    <source>
        <dbReference type="Google" id="ProtNLM"/>
    </source>
</evidence>
<evidence type="ECO:0000313" key="2">
    <source>
        <dbReference type="Proteomes" id="UP000031246"/>
    </source>
</evidence>
<dbReference type="OrthoDB" id="1489643at2"/>
<comment type="caution">
    <text evidence="1">The sequence shown here is derived from an EMBL/GenBank/DDBJ whole genome shotgun (WGS) entry which is preliminary data.</text>
</comment>
<reference evidence="1 2" key="1">
    <citation type="submission" date="2014-10" db="EMBL/GenBank/DDBJ databases">
        <title>Pedobacter Kyungheensis.</title>
        <authorList>
            <person name="Anderson B.M."/>
            <person name="Newman J.D."/>
        </authorList>
    </citation>
    <scope>NUCLEOTIDE SEQUENCE [LARGE SCALE GENOMIC DNA]</scope>
    <source>
        <strain evidence="1 2">KACC 16221</strain>
    </source>
</reference>
<dbReference type="EMBL" id="JSYN01000009">
    <property type="protein sequence ID" value="KIA94594.1"/>
    <property type="molecule type" value="Genomic_DNA"/>
</dbReference>
<evidence type="ECO:0000313" key="1">
    <source>
        <dbReference type="EMBL" id="KIA94594.1"/>
    </source>
</evidence>
<sequence length="378" mass="43563">MENVSRLRYFIYLSLIIIGGCTTGKNALQKGDYDASVSKAVSRLQNSPKNTEAMQVLKTAYDLALQSHLRKIDEAKLSNDLFRWESIMYDYQKINQLADDINSCPACLTIVPSPSKYITELADSKYMAAGARYNSGLGYLRDNNRLAAKKAYYEFEKTLNLEPNYKDAKAKMEDAYWAAVTRVVVQPIIVNSSLYKLSADYFQQQIDQFIGKYARNRFVLFYGEQQATEQKIVPDQVLSLNFDDFVVGQTYVKERVEKLKRDSVVIGETRERKPIYGTVKATLSIFEKNISSSGLLDMSIMDWQTKKLVRQQKFPGTYVWRDSWASYKGDDRALSKQQLAMTKRREMLPPPPSTLFLEFTKPIYSQLVDDISYYYNNY</sequence>
<dbReference type="AlphaFoldDB" id="A0A0C1G395"/>
<dbReference type="RefSeq" id="WP_039474810.1">
    <property type="nucleotide sequence ID" value="NZ_JSYN01000009.1"/>
</dbReference>
<accession>A0A0C1G395</accession>
<dbReference type="Proteomes" id="UP000031246">
    <property type="component" value="Unassembled WGS sequence"/>
</dbReference>
<protein>
    <recommendedName>
        <fullName evidence="3">Lipoprotein</fullName>
    </recommendedName>
</protein>
<gene>
    <name evidence="1" type="ORF">OC25_09370</name>
</gene>
<dbReference type="PROSITE" id="PS51257">
    <property type="entry name" value="PROKAR_LIPOPROTEIN"/>
    <property type="match status" value="1"/>
</dbReference>